<accession>A0A026VTM0</accession>
<feature type="coiled-coil region" evidence="1">
    <location>
        <begin position="112"/>
        <end position="139"/>
    </location>
</feature>
<gene>
    <name evidence="2" type="ORF">X777_01086</name>
</gene>
<dbReference type="Proteomes" id="UP000053097">
    <property type="component" value="Unassembled WGS sequence"/>
</dbReference>
<sequence>MWFEGSEVKLEDQDDTMVVVFFDSGGIIMRWFVQKRALNTTYSTVLELANTIISQEGRYQGQNWYLLHDDTPVLRTLRVRETLASLKITLLTPKCFSPDLSPYRFLYPKLKAELENNSINDLEELKARVTERVDAISKEECHQFITTDLFNYLDACDNKDGDYFGTEGFVRLAEEVSAPPSSLSNYIQ</sequence>
<evidence type="ECO:0000313" key="2">
    <source>
        <dbReference type="EMBL" id="EZA46861.1"/>
    </source>
</evidence>
<organism evidence="2 3">
    <name type="scientific">Ooceraea biroi</name>
    <name type="common">Clonal raider ant</name>
    <name type="synonym">Cerapachys biroi</name>
    <dbReference type="NCBI Taxonomy" id="2015173"/>
    <lineage>
        <taxon>Eukaryota</taxon>
        <taxon>Metazoa</taxon>
        <taxon>Ecdysozoa</taxon>
        <taxon>Arthropoda</taxon>
        <taxon>Hexapoda</taxon>
        <taxon>Insecta</taxon>
        <taxon>Pterygota</taxon>
        <taxon>Neoptera</taxon>
        <taxon>Endopterygota</taxon>
        <taxon>Hymenoptera</taxon>
        <taxon>Apocrita</taxon>
        <taxon>Aculeata</taxon>
        <taxon>Formicoidea</taxon>
        <taxon>Formicidae</taxon>
        <taxon>Dorylinae</taxon>
        <taxon>Ooceraea</taxon>
    </lineage>
</organism>
<dbReference type="AlphaFoldDB" id="A0A026VTM0"/>
<evidence type="ECO:0000313" key="3">
    <source>
        <dbReference type="Proteomes" id="UP000053097"/>
    </source>
</evidence>
<protein>
    <submittedName>
        <fullName evidence="2">Uncharacterized protein</fullName>
    </submittedName>
</protein>
<evidence type="ECO:0000256" key="1">
    <source>
        <dbReference type="SAM" id="Coils"/>
    </source>
</evidence>
<keyword evidence="1" id="KW-0175">Coiled coil</keyword>
<reference evidence="2 3" key="1">
    <citation type="journal article" date="2014" name="Curr. Biol.">
        <title>The genome of the clonal raider ant Cerapachys biroi.</title>
        <authorList>
            <person name="Oxley P.R."/>
            <person name="Ji L."/>
            <person name="Fetter-Pruneda I."/>
            <person name="McKenzie S.K."/>
            <person name="Li C."/>
            <person name="Hu H."/>
            <person name="Zhang G."/>
            <person name="Kronauer D.J."/>
        </authorList>
    </citation>
    <scope>NUCLEOTIDE SEQUENCE [LARGE SCALE GENOMIC DNA]</scope>
</reference>
<dbReference type="EMBL" id="KK108134">
    <property type="protein sequence ID" value="EZA46861.1"/>
    <property type="molecule type" value="Genomic_DNA"/>
</dbReference>
<name>A0A026VTM0_OOCBI</name>
<dbReference type="GO" id="GO:0003676">
    <property type="term" value="F:nucleic acid binding"/>
    <property type="evidence" value="ECO:0007669"/>
    <property type="project" value="InterPro"/>
</dbReference>
<dbReference type="Gene3D" id="3.30.420.10">
    <property type="entry name" value="Ribonuclease H-like superfamily/Ribonuclease H"/>
    <property type="match status" value="1"/>
</dbReference>
<proteinExistence type="predicted"/>
<keyword evidence="3" id="KW-1185">Reference proteome</keyword>
<dbReference type="InterPro" id="IPR036397">
    <property type="entry name" value="RNaseH_sf"/>
</dbReference>